<dbReference type="EMBL" id="MDYQ01000138">
    <property type="protein sequence ID" value="PRP80764.1"/>
    <property type="molecule type" value="Genomic_DNA"/>
</dbReference>
<accession>A0A2P6N9Y1</accession>
<feature type="non-terminal residue" evidence="2">
    <location>
        <position position="1"/>
    </location>
</feature>
<proteinExistence type="predicted"/>
<organism evidence="2 3">
    <name type="scientific">Planoprotostelium fungivorum</name>
    <dbReference type="NCBI Taxonomy" id="1890364"/>
    <lineage>
        <taxon>Eukaryota</taxon>
        <taxon>Amoebozoa</taxon>
        <taxon>Evosea</taxon>
        <taxon>Variosea</taxon>
        <taxon>Cavosteliida</taxon>
        <taxon>Cavosteliaceae</taxon>
        <taxon>Planoprotostelium</taxon>
    </lineage>
</organism>
<sequence length="42" mass="4971">KEPSMMKPDSSVKVPSPPKSKYRPQQEEVKEQKRGRGKRFKR</sequence>
<dbReference type="InParanoid" id="A0A2P6N9Y1"/>
<reference evidence="2 3" key="1">
    <citation type="journal article" date="2018" name="Genome Biol. Evol.">
        <title>Multiple Roots of Fruiting Body Formation in Amoebozoa.</title>
        <authorList>
            <person name="Hillmann F."/>
            <person name="Forbes G."/>
            <person name="Novohradska S."/>
            <person name="Ferling I."/>
            <person name="Riege K."/>
            <person name="Groth M."/>
            <person name="Westermann M."/>
            <person name="Marz M."/>
            <person name="Spaller T."/>
            <person name="Winckler T."/>
            <person name="Schaap P."/>
            <person name="Glockner G."/>
        </authorList>
    </citation>
    <scope>NUCLEOTIDE SEQUENCE [LARGE SCALE GENOMIC DNA]</scope>
    <source>
        <strain evidence="2 3">Jena</strain>
    </source>
</reference>
<evidence type="ECO:0000313" key="3">
    <source>
        <dbReference type="Proteomes" id="UP000241769"/>
    </source>
</evidence>
<keyword evidence="3" id="KW-1185">Reference proteome</keyword>
<dbReference type="Proteomes" id="UP000241769">
    <property type="component" value="Unassembled WGS sequence"/>
</dbReference>
<feature type="region of interest" description="Disordered" evidence="1">
    <location>
        <begin position="1"/>
        <end position="42"/>
    </location>
</feature>
<gene>
    <name evidence="2" type="ORF">PROFUN_11504</name>
</gene>
<feature type="compositionally biased region" description="Basic and acidic residues" evidence="1">
    <location>
        <begin position="24"/>
        <end position="34"/>
    </location>
</feature>
<name>A0A2P6N9Y1_9EUKA</name>
<comment type="caution">
    <text evidence="2">The sequence shown here is derived from an EMBL/GenBank/DDBJ whole genome shotgun (WGS) entry which is preliminary data.</text>
</comment>
<evidence type="ECO:0000256" key="1">
    <source>
        <dbReference type="SAM" id="MobiDB-lite"/>
    </source>
</evidence>
<dbReference type="OrthoDB" id="2019504at2759"/>
<dbReference type="AlphaFoldDB" id="A0A2P6N9Y1"/>
<protein>
    <submittedName>
        <fullName evidence="2">Uncharacterized protein</fullName>
    </submittedName>
</protein>
<evidence type="ECO:0000313" key="2">
    <source>
        <dbReference type="EMBL" id="PRP80764.1"/>
    </source>
</evidence>